<name>A0A7I9V7W4_9ACTN</name>
<keyword evidence="1" id="KW-1133">Transmembrane helix</keyword>
<dbReference type="Proteomes" id="UP000444960">
    <property type="component" value="Unassembled WGS sequence"/>
</dbReference>
<keyword evidence="1" id="KW-0812">Transmembrane</keyword>
<dbReference type="PANTHER" id="PTHR34980">
    <property type="entry name" value="INNER MEMBRANE PROTEIN-RELATED-RELATED"/>
    <property type="match status" value="1"/>
</dbReference>
<feature type="transmembrane region" description="Helical" evidence="1">
    <location>
        <begin position="39"/>
        <end position="57"/>
    </location>
</feature>
<accession>A0A7I9V7W4</accession>
<organism evidence="2 3">
    <name type="scientific">Gordonia spumicola</name>
    <dbReference type="NCBI Taxonomy" id="589161"/>
    <lineage>
        <taxon>Bacteria</taxon>
        <taxon>Bacillati</taxon>
        <taxon>Actinomycetota</taxon>
        <taxon>Actinomycetes</taxon>
        <taxon>Mycobacteriales</taxon>
        <taxon>Gordoniaceae</taxon>
        <taxon>Gordonia</taxon>
    </lineage>
</organism>
<dbReference type="GO" id="GO:0005886">
    <property type="term" value="C:plasma membrane"/>
    <property type="evidence" value="ECO:0007669"/>
    <property type="project" value="TreeGrafter"/>
</dbReference>
<dbReference type="OrthoDB" id="9812349at2"/>
<evidence type="ECO:0000313" key="3">
    <source>
        <dbReference type="Proteomes" id="UP000444960"/>
    </source>
</evidence>
<keyword evidence="3" id="KW-1185">Reference proteome</keyword>
<dbReference type="PANTHER" id="PTHR34980:SF2">
    <property type="entry name" value="INNER MEMBRANE PROTEIN YHAH-RELATED"/>
    <property type="match status" value="1"/>
</dbReference>
<evidence type="ECO:0008006" key="4">
    <source>
        <dbReference type="Google" id="ProtNLM"/>
    </source>
</evidence>
<proteinExistence type="predicted"/>
<protein>
    <recommendedName>
        <fullName evidence="4">DUF805 domain-containing protein</fullName>
    </recommendedName>
</protein>
<dbReference type="RefSeq" id="WP_161895008.1">
    <property type="nucleotide sequence ID" value="NZ_BJOV01000003.1"/>
</dbReference>
<comment type="caution">
    <text evidence="2">The sequence shown here is derived from an EMBL/GenBank/DDBJ whole genome shotgun (WGS) entry which is preliminary data.</text>
</comment>
<evidence type="ECO:0000256" key="1">
    <source>
        <dbReference type="SAM" id="Phobius"/>
    </source>
</evidence>
<feature type="transmembrane region" description="Helical" evidence="1">
    <location>
        <begin position="64"/>
        <end position="89"/>
    </location>
</feature>
<dbReference type="AlphaFoldDB" id="A0A7I9V7W4"/>
<feature type="transmembrane region" description="Helical" evidence="1">
    <location>
        <begin position="95"/>
        <end position="119"/>
    </location>
</feature>
<dbReference type="InterPro" id="IPR008523">
    <property type="entry name" value="DUF805"/>
</dbReference>
<evidence type="ECO:0000313" key="2">
    <source>
        <dbReference type="EMBL" id="GEE01181.1"/>
    </source>
</evidence>
<dbReference type="EMBL" id="BJOV01000003">
    <property type="protein sequence ID" value="GEE01181.1"/>
    <property type="molecule type" value="Genomic_DNA"/>
</dbReference>
<gene>
    <name evidence="2" type="ORF">nbrc107696_16270</name>
</gene>
<keyword evidence="1" id="KW-0472">Membrane</keyword>
<dbReference type="Pfam" id="PF05656">
    <property type="entry name" value="DUF805"/>
    <property type="match status" value="1"/>
</dbReference>
<reference evidence="3" key="1">
    <citation type="submission" date="2019-06" db="EMBL/GenBank/DDBJ databases">
        <title>Gordonia isolated from sludge of a wastewater treatment plant.</title>
        <authorList>
            <person name="Tamura T."/>
            <person name="Aoyama K."/>
            <person name="Kang Y."/>
            <person name="Saito S."/>
            <person name="Akiyama N."/>
            <person name="Yazawa K."/>
            <person name="Gonoi T."/>
            <person name="Mikami Y."/>
        </authorList>
    </citation>
    <scope>NUCLEOTIDE SEQUENCE [LARGE SCALE GENOMIC DNA]</scope>
    <source>
        <strain evidence="3">NBRC 107696</strain>
    </source>
</reference>
<sequence>MSDPGTLVLPWYGIPFQDAVRRVFQKFARFDGRASRGEYWWWALANVVVVVVLEAIAMAGRGGALGFLISIVLPVYGLAVLVPSLAVAVRRLHDAGYSGLMILIGLVPVIGGLVVLVLLCMDSKPEGARFDQRR</sequence>